<evidence type="ECO:0000313" key="4">
    <source>
        <dbReference type="Proteomes" id="UP000249065"/>
    </source>
</evidence>
<protein>
    <recommendedName>
        <fullName evidence="5">OmpA-like domain-containing protein</fullName>
    </recommendedName>
</protein>
<evidence type="ECO:0000256" key="1">
    <source>
        <dbReference type="SAM" id="MobiDB-lite"/>
    </source>
</evidence>
<reference evidence="4" key="1">
    <citation type="submission" date="2018-06" db="EMBL/GenBank/DDBJ databases">
        <authorList>
            <person name="Khan S.A."/>
        </authorList>
    </citation>
    <scope>NUCLEOTIDE SEQUENCE [LARGE SCALE GENOMIC DNA]</scope>
    <source>
        <strain evidence="4">DB-1506</strain>
    </source>
</reference>
<dbReference type="Proteomes" id="UP000249065">
    <property type="component" value="Unassembled WGS sequence"/>
</dbReference>
<accession>A0A327M732</accession>
<gene>
    <name evidence="3" type="ORF">DOO78_12815</name>
</gene>
<evidence type="ECO:0000256" key="2">
    <source>
        <dbReference type="SAM" id="SignalP"/>
    </source>
</evidence>
<feature type="signal peptide" evidence="2">
    <location>
        <begin position="1"/>
        <end position="15"/>
    </location>
</feature>
<sequence>MILLAALLLAAPVDAQPAPATTEDMPAEPAPAPPRPADLSRGPDRGRAAGPSAAVLAIATPAGLEALPEGGWRLRFPPEQEAPPAAAEAALATLGKRLAALPEGRVTLLAQASGPAKDVSMARRRSLARGLAVKAALVSGGLAATRIDLRPMGRTPEAADAVDVQPPGLRPAAPQR</sequence>
<dbReference type="RefSeq" id="WP_111470185.1">
    <property type="nucleotide sequence ID" value="NZ_QLIX01000008.1"/>
</dbReference>
<keyword evidence="4" id="KW-1185">Reference proteome</keyword>
<organism evidence="3 4">
    <name type="scientific">Roseicella frigidaeris</name>
    <dbReference type="NCBI Taxonomy" id="2230885"/>
    <lineage>
        <taxon>Bacteria</taxon>
        <taxon>Pseudomonadati</taxon>
        <taxon>Pseudomonadota</taxon>
        <taxon>Alphaproteobacteria</taxon>
        <taxon>Acetobacterales</taxon>
        <taxon>Roseomonadaceae</taxon>
        <taxon>Roseicella</taxon>
    </lineage>
</organism>
<proteinExistence type="predicted"/>
<evidence type="ECO:0000313" key="3">
    <source>
        <dbReference type="EMBL" id="RAI58569.1"/>
    </source>
</evidence>
<feature type="region of interest" description="Disordered" evidence="1">
    <location>
        <begin position="154"/>
        <end position="176"/>
    </location>
</feature>
<feature type="chain" id="PRO_5016359789" description="OmpA-like domain-containing protein" evidence="2">
    <location>
        <begin position="16"/>
        <end position="176"/>
    </location>
</feature>
<feature type="region of interest" description="Disordered" evidence="1">
    <location>
        <begin position="17"/>
        <end position="52"/>
    </location>
</feature>
<evidence type="ECO:0008006" key="5">
    <source>
        <dbReference type="Google" id="ProtNLM"/>
    </source>
</evidence>
<name>A0A327M732_9PROT</name>
<comment type="caution">
    <text evidence="3">The sequence shown here is derived from an EMBL/GenBank/DDBJ whole genome shotgun (WGS) entry which is preliminary data.</text>
</comment>
<dbReference type="AlphaFoldDB" id="A0A327M732"/>
<keyword evidence="2" id="KW-0732">Signal</keyword>
<dbReference type="OrthoDB" id="7280780at2"/>
<dbReference type="EMBL" id="QLIX01000008">
    <property type="protein sequence ID" value="RAI58569.1"/>
    <property type="molecule type" value="Genomic_DNA"/>
</dbReference>